<keyword evidence="12 19" id="KW-0067">ATP-binding</keyword>
<dbReference type="GO" id="GO:0004674">
    <property type="term" value="F:protein serine/threonine kinase activity"/>
    <property type="evidence" value="ECO:0007669"/>
    <property type="project" value="UniProtKB-KW"/>
</dbReference>
<dbReference type="Pfam" id="PF07714">
    <property type="entry name" value="PK_Tyr_Ser-Thr"/>
    <property type="match status" value="1"/>
</dbReference>
<evidence type="ECO:0000313" key="23">
    <source>
        <dbReference type="Proteomes" id="UP001234989"/>
    </source>
</evidence>
<evidence type="ECO:0000256" key="14">
    <source>
        <dbReference type="ARBA" id="ARBA00023136"/>
    </source>
</evidence>
<keyword evidence="13" id="KW-1133">Transmembrane helix</keyword>
<dbReference type="InterPro" id="IPR001245">
    <property type="entry name" value="Ser-Thr/Tyr_kinase_cat_dom"/>
</dbReference>
<keyword evidence="6" id="KW-0808">Transferase</keyword>
<accession>A0AAF0UF27</accession>
<dbReference type="SUPFAM" id="SSF56112">
    <property type="entry name" value="Protein kinase-like (PK-like)"/>
    <property type="match status" value="1"/>
</dbReference>
<dbReference type="CDD" id="cd14066">
    <property type="entry name" value="STKc_IRAK"/>
    <property type="match status" value="1"/>
</dbReference>
<dbReference type="PANTHER" id="PTHR45631">
    <property type="entry name" value="OS07G0107800 PROTEIN-RELATED"/>
    <property type="match status" value="1"/>
</dbReference>
<keyword evidence="23" id="KW-1185">Reference proteome</keyword>
<evidence type="ECO:0000259" key="21">
    <source>
        <dbReference type="PROSITE" id="PS50011"/>
    </source>
</evidence>
<dbReference type="Proteomes" id="UP001234989">
    <property type="component" value="Chromosome 9"/>
</dbReference>
<evidence type="ECO:0000256" key="17">
    <source>
        <dbReference type="ARBA" id="ARBA00047899"/>
    </source>
</evidence>
<evidence type="ECO:0000256" key="13">
    <source>
        <dbReference type="ARBA" id="ARBA00022989"/>
    </source>
</evidence>
<evidence type="ECO:0000313" key="22">
    <source>
        <dbReference type="EMBL" id="WMV44802.1"/>
    </source>
</evidence>
<evidence type="ECO:0000256" key="11">
    <source>
        <dbReference type="ARBA" id="ARBA00022777"/>
    </source>
</evidence>
<dbReference type="Pfam" id="PF00560">
    <property type="entry name" value="LRR_1"/>
    <property type="match status" value="2"/>
</dbReference>
<dbReference type="FunFam" id="3.80.10.10:FF:000041">
    <property type="entry name" value="LRR receptor-like serine/threonine-protein kinase ERECTA"/>
    <property type="match status" value="1"/>
</dbReference>
<evidence type="ECO:0000256" key="12">
    <source>
        <dbReference type="ARBA" id="ARBA00022840"/>
    </source>
</evidence>
<dbReference type="Gene3D" id="1.10.510.10">
    <property type="entry name" value="Transferase(Phosphotransferase) domain 1"/>
    <property type="match status" value="1"/>
</dbReference>
<dbReference type="GO" id="GO:0005524">
    <property type="term" value="F:ATP binding"/>
    <property type="evidence" value="ECO:0007669"/>
    <property type="project" value="UniProtKB-UniRule"/>
</dbReference>
<dbReference type="EMBL" id="CP133620">
    <property type="protein sequence ID" value="WMV44802.1"/>
    <property type="molecule type" value="Genomic_DNA"/>
</dbReference>
<dbReference type="SMART" id="SM00220">
    <property type="entry name" value="S_TKc"/>
    <property type="match status" value="1"/>
</dbReference>
<keyword evidence="9" id="KW-0677">Repeat</keyword>
<keyword evidence="7" id="KW-0812">Transmembrane</keyword>
<evidence type="ECO:0000256" key="10">
    <source>
        <dbReference type="ARBA" id="ARBA00022741"/>
    </source>
</evidence>
<gene>
    <name evidence="22" type="ORF">MTR67_038187</name>
</gene>
<dbReference type="PROSITE" id="PS00108">
    <property type="entry name" value="PROTEIN_KINASE_ST"/>
    <property type="match status" value="1"/>
</dbReference>
<comment type="subcellular location">
    <subcellularLocation>
        <location evidence="1">Membrane</location>
        <topology evidence="1">Single-pass membrane protein</topology>
    </subcellularLocation>
</comment>
<dbReference type="InterPro" id="IPR001611">
    <property type="entry name" value="Leu-rich_rpt"/>
</dbReference>
<keyword evidence="8 20" id="KW-0732">Signal</keyword>
<keyword evidence="15" id="KW-0675">Receptor</keyword>
<dbReference type="InterPro" id="IPR011009">
    <property type="entry name" value="Kinase-like_dom_sf"/>
</dbReference>
<dbReference type="FunFam" id="3.30.200.20:FF:000394">
    <property type="entry name" value="Leucine-rich repeat receptor-like protein kinase"/>
    <property type="match status" value="1"/>
</dbReference>
<evidence type="ECO:0000256" key="3">
    <source>
        <dbReference type="ARBA" id="ARBA00022527"/>
    </source>
</evidence>
<dbReference type="FunFam" id="1.10.510.10:FF:000146">
    <property type="entry name" value="LRR receptor-like serine/threonine-protein kinase IOS1"/>
    <property type="match status" value="1"/>
</dbReference>
<dbReference type="InterPro" id="IPR017441">
    <property type="entry name" value="Protein_kinase_ATP_BS"/>
</dbReference>
<evidence type="ECO:0000256" key="1">
    <source>
        <dbReference type="ARBA" id="ARBA00004167"/>
    </source>
</evidence>
<evidence type="ECO:0000256" key="8">
    <source>
        <dbReference type="ARBA" id="ARBA00022729"/>
    </source>
</evidence>
<dbReference type="InterPro" id="IPR024788">
    <property type="entry name" value="Malectin-like_Carb-bd_dom"/>
</dbReference>
<comment type="catalytic activity">
    <reaction evidence="17">
        <text>L-threonyl-[protein] + ATP = O-phospho-L-threonyl-[protein] + ADP + H(+)</text>
        <dbReference type="Rhea" id="RHEA:46608"/>
        <dbReference type="Rhea" id="RHEA-COMP:11060"/>
        <dbReference type="Rhea" id="RHEA-COMP:11605"/>
        <dbReference type="ChEBI" id="CHEBI:15378"/>
        <dbReference type="ChEBI" id="CHEBI:30013"/>
        <dbReference type="ChEBI" id="CHEBI:30616"/>
        <dbReference type="ChEBI" id="CHEBI:61977"/>
        <dbReference type="ChEBI" id="CHEBI:456216"/>
        <dbReference type="EC" id="2.7.11.1"/>
    </reaction>
</comment>
<name>A0AAF0UF27_SOLVR</name>
<evidence type="ECO:0000256" key="4">
    <source>
        <dbReference type="ARBA" id="ARBA00022553"/>
    </source>
</evidence>
<evidence type="ECO:0000256" key="7">
    <source>
        <dbReference type="ARBA" id="ARBA00022692"/>
    </source>
</evidence>
<evidence type="ECO:0000256" key="20">
    <source>
        <dbReference type="SAM" id="SignalP"/>
    </source>
</evidence>
<dbReference type="GO" id="GO:0016020">
    <property type="term" value="C:membrane"/>
    <property type="evidence" value="ECO:0007669"/>
    <property type="project" value="UniProtKB-SubCell"/>
</dbReference>
<proteinExistence type="predicted"/>
<dbReference type="InterPro" id="IPR032675">
    <property type="entry name" value="LRR_dom_sf"/>
</dbReference>
<evidence type="ECO:0000256" key="15">
    <source>
        <dbReference type="ARBA" id="ARBA00023170"/>
    </source>
</evidence>
<feature type="chain" id="PRO_5042048624" description="non-specific serine/threonine protein kinase" evidence="20">
    <location>
        <begin position="24"/>
        <end position="984"/>
    </location>
</feature>
<dbReference type="AlphaFoldDB" id="A0AAF0UF27"/>
<feature type="signal peptide" evidence="20">
    <location>
        <begin position="1"/>
        <end position="23"/>
    </location>
</feature>
<feature type="domain" description="Protein kinase" evidence="21">
    <location>
        <begin position="656"/>
        <end position="932"/>
    </location>
</feature>
<feature type="binding site" evidence="19">
    <location>
        <position position="684"/>
    </location>
    <ligand>
        <name>ATP</name>
        <dbReference type="ChEBI" id="CHEBI:30616"/>
    </ligand>
</feature>
<reference evidence="22" key="1">
    <citation type="submission" date="2023-08" db="EMBL/GenBank/DDBJ databases">
        <title>A de novo genome assembly of Solanum verrucosum Schlechtendal, a Mexican diploid species geographically isolated from the other diploid A-genome species in potato relatives.</title>
        <authorList>
            <person name="Hosaka K."/>
        </authorList>
    </citation>
    <scope>NUCLEOTIDE SEQUENCE</scope>
    <source>
        <tissue evidence="22">Young leaves</tissue>
    </source>
</reference>
<comment type="catalytic activity">
    <reaction evidence="18">
        <text>L-seryl-[protein] + ATP = O-phospho-L-seryl-[protein] + ADP + H(+)</text>
        <dbReference type="Rhea" id="RHEA:17989"/>
        <dbReference type="Rhea" id="RHEA-COMP:9863"/>
        <dbReference type="Rhea" id="RHEA-COMP:11604"/>
        <dbReference type="ChEBI" id="CHEBI:15378"/>
        <dbReference type="ChEBI" id="CHEBI:29999"/>
        <dbReference type="ChEBI" id="CHEBI:30616"/>
        <dbReference type="ChEBI" id="CHEBI:83421"/>
        <dbReference type="ChEBI" id="CHEBI:456216"/>
        <dbReference type="EC" id="2.7.11.1"/>
    </reaction>
</comment>
<keyword evidence="4" id="KW-0597">Phosphoprotein</keyword>
<dbReference type="InterPro" id="IPR000719">
    <property type="entry name" value="Prot_kinase_dom"/>
</dbReference>
<sequence length="984" mass="108920">MGTGVFIFFVWFAVFLLINGSQAQPEMKSSLLGSAKTPIVSFLLREFGVVGELVLDAGLLRLKKEEEKKYMHDICVCVVGVGFVSLDCGGKDNFTDELGLKWTPDTQMISGNIANISVANETRTQYMALRYFPADNRKYCYTLDVIPRNRYLVRATFLYGNFDKDNVYPKFDISLGATHWATIVISDANTMEYQEVIFLAKEPSVSVCLSNATTGLPFISTLELRHFNGSIYMTEFENDFFMSVSARINFGAQSDDPVRYPDDPFDRIWESDTIKKANYLVDVAAGTERVSSKMPIDVNTLNGEMPPQKAMQTAVVGRNGSLTYRLNLDGFPGFGWAFTYFAEIEDLKPGDSRKFRLVLPGAPDISKLVVNIQENAHGKYRLYEPGYFNLSLPFVLSFRFGKTSDSTMGPLLNAMEVNRYVKRTDGSLDGPVISSLVSHYSSANLINEGGDPCLPVPWSWIRCDSDIRPRITSIKLPGKNLTGNIPSELTKLSGLVELWLDGNSLTGPIPDFSGCPNLQIIHLENNQLSGQLPSTLEDLSNLKELYVQNNMLTGSVPSGLRDNGVILNYTGNFNLHEGETSRSRKKIIIGSSVGASALLLATIASCILLQKGKKSSPKQGHLEMNLPPQRFVSSLGDAATEAAHCFTLAELEEATKNFERKVGSGGFGVVYYGKLKDGKEIAVKLLTNNSFQGKREFSNEVALLSRIHHRNLVQFLGFCQEDGKSILVYEFMHNGTLKEHLYGPQLPDRSINWIRRLEIAEDSAKGIEYLHTGCVPSIIHRDVKTSNILLDKNTRAKVSDFGLSKLAVDGASHVSSIVRGTVGYLDPEYYISQQLTDKSDVYSFGVILLELISGQEAISNENFGLNCRNIVQWAKLHIESGDIQGIIDPALHNDYDIQSIWKIAEKALMCVQPHGNMRPSISEVIKEIQDAIAIERGAEAVKEGSSDDISRHSMHSSLHAGSMDLGASDHYLSIDESITRPAAR</sequence>
<organism evidence="22 23">
    <name type="scientific">Solanum verrucosum</name>
    <dbReference type="NCBI Taxonomy" id="315347"/>
    <lineage>
        <taxon>Eukaryota</taxon>
        <taxon>Viridiplantae</taxon>
        <taxon>Streptophyta</taxon>
        <taxon>Embryophyta</taxon>
        <taxon>Tracheophyta</taxon>
        <taxon>Spermatophyta</taxon>
        <taxon>Magnoliopsida</taxon>
        <taxon>eudicotyledons</taxon>
        <taxon>Gunneridae</taxon>
        <taxon>Pentapetalae</taxon>
        <taxon>asterids</taxon>
        <taxon>lamiids</taxon>
        <taxon>Solanales</taxon>
        <taxon>Solanaceae</taxon>
        <taxon>Solanoideae</taxon>
        <taxon>Solaneae</taxon>
        <taxon>Solanum</taxon>
    </lineage>
</organism>
<keyword evidence="16" id="KW-0325">Glycoprotein</keyword>
<keyword evidence="5" id="KW-0433">Leucine-rich repeat</keyword>
<evidence type="ECO:0000256" key="2">
    <source>
        <dbReference type="ARBA" id="ARBA00012513"/>
    </source>
</evidence>
<keyword evidence="14" id="KW-0472">Membrane</keyword>
<dbReference type="SUPFAM" id="SSF52058">
    <property type="entry name" value="L domain-like"/>
    <property type="match status" value="1"/>
</dbReference>
<evidence type="ECO:0000256" key="5">
    <source>
        <dbReference type="ARBA" id="ARBA00022614"/>
    </source>
</evidence>
<protein>
    <recommendedName>
        <fullName evidence="2">non-specific serine/threonine protein kinase</fullName>
        <ecNumber evidence="2">2.7.11.1</ecNumber>
    </recommendedName>
</protein>
<keyword evidence="10 19" id="KW-0547">Nucleotide-binding</keyword>
<evidence type="ECO:0000256" key="19">
    <source>
        <dbReference type="PROSITE-ProRule" id="PRU10141"/>
    </source>
</evidence>
<dbReference type="InterPro" id="IPR008271">
    <property type="entry name" value="Ser/Thr_kinase_AS"/>
</dbReference>
<dbReference type="Gene3D" id="3.30.200.20">
    <property type="entry name" value="Phosphorylase Kinase, domain 1"/>
    <property type="match status" value="1"/>
</dbReference>
<keyword evidence="11" id="KW-0418">Kinase</keyword>
<evidence type="ECO:0000256" key="16">
    <source>
        <dbReference type="ARBA" id="ARBA00023180"/>
    </source>
</evidence>
<dbReference type="Gene3D" id="3.80.10.10">
    <property type="entry name" value="Ribonuclease Inhibitor"/>
    <property type="match status" value="1"/>
</dbReference>
<dbReference type="PANTHER" id="PTHR45631:SF68">
    <property type="entry name" value="REPEAT FAMILY PROTEIN, PUTATIVE, EXPRESSED-RELATED"/>
    <property type="match status" value="1"/>
</dbReference>
<evidence type="ECO:0000256" key="18">
    <source>
        <dbReference type="ARBA" id="ARBA00048679"/>
    </source>
</evidence>
<evidence type="ECO:0000256" key="6">
    <source>
        <dbReference type="ARBA" id="ARBA00022679"/>
    </source>
</evidence>
<dbReference type="PROSITE" id="PS50011">
    <property type="entry name" value="PROTEIN_KINASE_DOM"/>
    <property type="match status" value="1"/>
</dbReference>
<evidence type="ECO:0000256" key="9">
    <source>
        <dbReference type="ARBA" id="ARBA00022737"/>
    </source>
</evidence>
<dbReference type="EC" id="2.7.11.1" evidence="2"/>
<dbReference type="PROSITE" id="PS00107">
    <property type="entry name" value="PROTEIN_KINASE_ATP"/>
    <property type="match status" value="1"/>
</dbReference>
<keyword evidence="3" id="KW-0723">Serine/threonine-protein kinase</keyword>
<dbReference type="Pfam" id="PF12819">
    <property type="entry name" value="Malectin_like"/>
    <property type="match status" value="1"/>
</dbReference>